<evidence type="ECO:0000313" key="3">
    <source>
        <dbReference type="Proteomes" id="UP000321907"/>
    </source>
</evidence>
<keyword evidence="3" id="KW-1185">Reference proteome</keyword>
<sequence>MKKIYLLALCFGLATSVAFAGNPDRQGEAGAAQLLMNPWATSAGLHSMNTSSVFGVEAMRINPAGVSRFNGTEVKLGYANYLQGTDIAMQAIGVASSNGKGGAIGFSIMSLDFGDIPVTTTAQPEGTGGDLNINFLNIGLTYSYTFEEAVSVGVTLRGVSEGTSDVSSFGFAVDAGVQYVAGENDEFKFGLSLRNIGSRMSYGGQGITVTAQASEGDSRALQERSFAFEMPTLLNVGASYDLLTKAEGSKNRLTLMGNFTANSFGRDQLGVAAEYAFKEQFIARVGYRSDIEQSELTEVPLYDGLSAGASIRVPFKKGDPSRSFSIDYAWRNTRVFNGTHNIGIGINI</sequence>
<name>A0A5C7FMR0_9BACT</name>
<organism evidence="2 3">
    <name type="scientific">Neolewinella aurantiaca</name>
    <dbReference type="NCBI Taxonomy" id="2602767"/>
    <lineage>
        <taxon>Bacteria</taxon>
        <taxon>Pseudomonadati</taxon>
        <taxon>Bacteroidota</taxon>
        <taxon>Saprospiria</taxon>
        <taxon>Saprospirales</taxon>
        <taxon>Lewinellaceae</taxon>
        <taxon>Neolewinella</taxon>
    </lineage>
</organism>
<dbReference type="AlphaFoldDB" id="A0A5C7FMR0"/>
<dbReference type="Gene3D" id="2.40.160.60">
    <property type="entry name" value="Outer membrane protein transport protein (OMPP1/FadL/TodX)"/>
    <property type="match status" value="1"/>
</dbReference>
<gene>
    <name evidence="2" type="ORF">FUA23_01620</name>
</gene>
<dbReference type="OrthoDB" id="9807473at2"/>
<dbReference type="EMBL" id="VOXD01000002">
    <property type="protein sequence ID" value="TXF91422.1"/>
    <property type="molecule type" value="Genomic_DNA"/>
</dbReference>
<comment type="caution">
    <text evidence="2">The sequence shown here is derived from an EMBL/GenBank/DDBJ whole genome shotgun (WGS) entry which is preliminary data.</text>
</comment>
<proteinExistence type="predicted"/>
<keyword evidence="1" id="KW-0732">Signal</keyword>
<accession>A0A5C7FMR0</accession>
<reference evidence="2 3" key="1">
    <citation type="submission" date="2019-08" db="EMBL/GenBank/DDBJ databases">
        <title>Lewinella sp. strain SSH13 Genome sequencing and assembly.</title>
        <authorList>
            <person name="Kim I."/>
        </authorList>
    </citation>
    <scope>NUCLEOTIDE SEQUENCE [LARGE SCALE GENOMIC DNA]</scope>
    <source>
        <strain evidence="2 3">SSH13</strain>
    </source>
</reference>
<evidence type="ECO:0000256" key="1">
    <source>
        <dbReference type="SAM" id="SignalP"/>
    </source>
</evidence>
<feature type="signal peptide" evidence="1">
    <location>
        <begin position="1"/>
        <end position="20"/>
    </location>
</feature>
<feature type="chain" id="PRO_5022763641" evidence="1">
    <location>
        <begin position="21"/>
        <end position="348"/>
    </location>
</feature>
<dbReference type="RefSeq" id="WP_147928962.1">
    <property type="nucleotide sequence ID" value="NZ_VOXD01000002.1"/>
</dbReference>
<dbReference type="NCBIfam" id="NF033709">
    <property type="entry name" value="PorV_fam"/>
    <property type="match status" value="1"/>
</dbReference>
<evidence type="ECO:0000313" key="2">
    <source>
        <dbReference type="EMBL" id="TXF91422.1"/>
    </source>
</evidence>
<dbReference type="Proteomes" id="UP000321907">
    <property type="component" value="Unassembled WGS sequence"/>
</dbReference>
<protein>
    <submittedName>
        <fullName evidence="2">Conjugal transfer protein TraF</fullName>
    </submittedName>
</protein>
<dbReference type="SUPFAM" id="SSF56935">
    <property type="entry name" value="Porins"/>
    <property type="match status" value="1"/>
</dbReference>